<dbReference type="Proteomes" id="UP000229296">
    <property type="component" value="Segment"/>
</dbReference>
<dbReference type="InterPro" id="IPR050219">
    <property type="entry name" value="DnaG_primase"/>
</dbReference>
<organism evidence="5 6">
    <name type="scientific">Lactobacillus phage LpeD</name>
    <dbReference type="NCBI Taxonomy" id="2041210"/>
    <lineage>
        <taxon>Viruses</taxon>
        <taxon>Duplodnaviria</taxon>
        <taxon>Heunggongvirae</taxon>
        <taxon>Uroviricota</taxon>
        <taxon>Caudoviricetes</taxon>
        <taxon>Herelleviridae</taxon>
        <taxon>Elpedvirus</taxon>
        <taxon>Elpedvirus LpeD</taxon>
    </lineage>
</organism>
<dbReference type="GO" id="GO:0008270">
    <property type="term" value="F:zinc ion binding"/>
    <property type="evidence" value="ECO:0007669"/>
    <property type="project" value="UniProtKB-KW"/>
</dbReference>
<feature type="domain" description="Zinc finger CHC2-type" evidence="4">
    <location>
        <begin position="10"/>
        <end position="71"/>
    </location>
</feature>
<evidence type="ECO:0000313" key="6">
    <source>
        <dbReference type="Proteomes" id="UP000229296"/>
    </source>
</evidence>
<accession>A0A291I9H3</accession>
<dbReference type="PANTHER" id="PTHR30313:SF2">
    <property type="entry name" value="DNA PRIMASE"/>
    <property type="match status" value="1"/>
</dbReference>
<evidence type="ECO:0000259" key="4">
    <source>
        <dbReference type="Pfam" id="PF01807"/>
    </source>
</evidence>
<keyword evidence="1" id="KW-0479">Metal-binding</keyword>
<dbReference type="InterPro" id="IPR036977">
    <property type="entry name" value="DNA_primase_Znf_CHC2"/>
</dbReference>
<keyword evidence="6" id="KW-1185">Reference proteome</keyword>
<dbReference type="GO" id="GO:0006269">
    <property type="term" value="P:DNA replication, synthesis of primer"/>
    <property type="evidence" value="ECO:0007669"/>
    <property type="project" value="TreeGrafter"/>
</dbReference>
<dbReference type="Gene3D" id="3.90.580.10">
    <property type="entry name" value="Zinc finger, CHC2-type domain"/>
    <property type="match status" value="1"/>
</dbReference>
<dbReference type="EMBL" id="MF787246">
    <property type="protein sequence ID" value="ATG86346.1"/>
    <property type="molecule type" value="Genomic_DNA"/>
</dbReference>
<evidence type="ECO:0000256" key="3">
    <source>
        <dbReference type="ARBA" id="ARBA00022833"/>
    </source>
</evidence>
<dbReference type="SUPFAM" id="SSF56731">
    <property type="entry name" value="DNA primase core"/>
    <property type="match status" value="1"/>
</dbReference>
<protein>
    <submittedName>
        <fullName evidence="5">DNA primase</fullName>
    </submittedName>
</protein>
<dbReference type="Gene3D" id="3.40.1360.10">
    <property type="match status" value="1"/>
</dbReference>
<proteinExistence type="predicted"/>
<keyword evidence="3" id="KW-0862">Zinc</keyword>
<dbReference type="SUPFAM" id="SSF57783">
    <property type="entry name" value="Zinc beta-ribbon"/>
    <property type="match status" value="1"/>
</dbReference>
<dbReference type="InterPro" id="IPR002694">
    <property type="entry name" value="Znf_CHC2"/>
</dbReference>
<dbReference type="Pfam" id="PF13155">
    <property type="entry name" value="Toprim_2"/>
    <property type="match status" value="1"/>
</dbReference>
<evidence type="ECO:0000313" key="5">
    <source>
        <dbReference type="EMBL" id="ATG86346.1"/>
    </source>
</evidence>
<gene>
    <name evidence="5" type="ORF">LpeD_43</name>
</gene>
<evidence type="ECO:0000256" key="2">
    <source>
        <dbReference type="ARBA" id="ARBA00022771"/>
    </source>
</evidence>
<dbReference type="PANTHER" id="PTHR30313">
    <property type="entry name" value="DNA PRIMASE"/>
    <property type="match status" value="1"/>
</dbReference>
<dbReference type="GO" id="GO:0003899">
    <property type="term" value="F:DNA-directed RNA polymerase activity"/>
    <property type="evidence" value="ECO:0007669"/>
    <property type="project" value="InterPro"/>
</dbReference>
<evidence type="ECO:0000256" key="1">
    <source>
        <dbReference type="ARBA" id="ARBA00022723"/>
    </source>
</evidence>
<keyword evidence="2" id="KW-0863">Zinc-finger</keyword>
<dbReference type="Pfam" id="PF01807">
    <property type="entry name" value="Zn_ribbon_DnaG"/>
    <property type="match status" value="1"/>
</dbReference>
<sequence length="335" mass="37452">MSDGNILYDGDDMRFNCPLCGEQKNKLYVNSDGVYHCFHCAVSGFGAITFLSKYYDVSYSEASRLAKEYGYSKEEFTAPVTTGNNLANNLLVMLSESNDSSISKLTMPPLPTGTKHLITNWDNPEAYPYFEYLINRSVTKEDIIKYDICYCIQGTARTSRGVIGINKSIVFISKHNGLPIYWNTRSIEKAPFIKSFNSYAIPGKEYSRSQSLFNYDSIYSDNIVVCEGVFNAITISHIKGYSGVATFGKEVTDSQLDILTKTKGTLYLFLDNDANSKIVELGRRILERGISSERIRLVNNPYVGKDANDLGEDICLKLLQESKPLGLGSMLSLIK</sequence>
<dbReference type="GO" id="GO:0003677">
    <property type="term" value="F:DNA binding"/>
    <property type="evidence" value="ECO:0007669"/>
    <property type="project" value="InterPro"/>
</dbReference>
<name>A0A291I9H3_9CAUD</name>
<reference evidence="5 6" key="1">
    <citation type="submission" date="2017-08" db="EMBL/GenBank/DDBJ databases">
        <title>Isolation and Characterization of phages of Lactobacillus pentosus and plantarum.</title>
        <authorList>
            <person name="Qi R."/>
            <person name="Yu M."/>
            <person name="Qiao X."/>
            <person name="Li Y."/>
        </authorList>
    </citation>
    <scope>NUCLEOTIDE SEQUENCE [LARGE SCALE GENOMIC DNA]</scope>
</reference>